<organism evidence="2 3">
    <name type="scientific">Xylanibacter rarus</name>
    <dbReference type="NCBI Taxonomy" id="1676614"/>
    <lineage>
        <taxon>Bacteria</taxon>
        <taxon>Pseudomonadati</taxon>
        <taxon>Bacteroidota</taxon>
        <taxon>Bacteroidia</taxon>
        <taxon>Bacteroidales</taxon>
        <taxon>Prevotellaceae</taxon>
        <taxon>Xylanibacter</taxon>
    </lineage>
</organism>
<dbReference type="SUPFAM" id="SSF55729">
    <property type="entry name" value="Acyl-CoA N-acyltransferases (Nat)"/>
    <property type="match status" value="1"/>
</dbReference>
<dbReference type="InterPro" id="IPR038740">
    <property type="entry name" value="BioF2-like_GNAT_dom"/>
</dbReference>
<accession>A0A8E1QXE2</accession>
<comment type="caution">
    <text evidence="2">The sequence shown here is derived from an EMBL/GenBank/DDBJ whole genome shotgun (WGS) entry which is preliminary data.</text>
</comment>
<reference evidence="2 3" key="1">
    <citation type="submission" date="2015-06" db="EMBL/GenBank/DDBJ databases">
        <title>Prevotella sp. 109, sp. nov., a novel member of the family Prevotellaceae isolated from human faeces.</title>
        <authorList>
            <person name="Shkoporov A.N."/>
            <person name="Chaplin A.V."/>
            <person name="Kafarskaia L.I."/>
            <person name="Efimov B.A."/>
        </authorList>
    </citation>
    <scope>NUCLEOTIDE SEQUENCE [LARGE SCALE GENOMIC DNA]</scope>
    <source>
        <strain evidence="2 3">109</strain>
    </source>
</reference>
<dbReference type="AlphaFoldDB" id="A0A8E1QXE2"/>
<proteinExistence type="predicted"/>
<dbReference type="Proteomes" id="UP000036951">
    <property type="component" value="Unassembled WGS sequence"/>
</dbReference>
<sequence>MNEIKIVIISKSENLPPMQCKKLFHSDEMFKIIEKTPGQKPYMVIAYDKENIVAHMLVMLRRRGSLFPPYLFTQGRAYGEGEYSPDCNNKEEIFGEMLKSITRELRKALCLYIEFSDLSTKMFGYSKFRNNGFFPVHWMEIHNSLHSMKPEKRLTYKMRKLLINANRAGLKTNISTTDKELNDFFKILKNYISIKIRRYIPDIKLFREMLNNGCCNLFTTTHKGTMVGGCICVYSESNCYMWYLAAKKNFFTKRTNAITAWTAIRHAYAEGYNHIYFMDVGLPFKRNNFREFILSFGGKPVGTYRWFRCSIKWINKLLSWSYRE</sequence>
<gene>
    <name evidence="2" type="ORF">ACU52_09155</name>
</gene>
<dbReference type="EMBL" id="LFQU01000016">
    <property type="protein sequence ID" value="KOO68267.1"/>
    <property type="molecule type" value="Genomic_DNA"/>
</dbReference>
<dbReference type="Gene3D" id="3.40.630.30">
    <property type="match status" value="1"/>
</dbReference>
<evidence type="ECO:0000259" key="1">
    <source>
        <dbReference type="Pfam" id="PF13480"/>
    </source>
</evidence>
<dbReference type="InterPro" id="IPR016181">
    <property type="entry name" value="Acyl_CoA_acyltransferase"/>
</dbReference>
<protein>
    <submittedName>
        <fullName evidence="2">GNAT family acetyltransferase</fullName>
    </submittedName>
</protein>
<evidence type="ECO:0000313" key="3">
    <source>
        <dbReference type="Proteomes" id="UP000036951"/>
    </source>
</evidence>
<dbReference type="GO" id="GO:0016740">
    <property type="term" value="F:transferase activity"/>
    <property type="evidence" value="ECO:0007669"/>
    <property type="project" value="UniProtKB-KW"/>
</dbReference>
<dbReference type="Pfam" id="PF13480">
    <property type="entry name" value="Acetyltransf_6"/>
    <property type="match status" value="1"/>
</dbReference>
<dbReference type="OrthoDB" id="934591at2"/>
<keyword evidence="3" id="KW-1185">Reference proteome</keyword>
<keyword evidence="2" id="KW-0808">Transferase</keyword>
<feature type="domain" description="BioF2-like acetyltransferase" evidence="1">
    <location>
        <begin position="205"/>
        <end position="286"/>
    </location>
</feature>
<evidence type="ECO:0000313" key="2">
    <source>
        <dbReference type="EMBL" id="KOO68267.1"/>
    </source>
</evidence>
<name>A0A8E1QXE2_9BACT</name>
<dbReference type="RefSeq" id="WP_053398582.1">
    <property type="nucleotide sequence ID" value="NZ_DAWCKJ010000077.1"/>
</dbReference>